<reference evidence="4 5" key="1">
    <citation type="journal article" date="2021" name="Sci. Rep.">
        <title>The genome of the diatom Chaetoceros tenuissimus carries an ancient integrated fragment of an extant virus.</title>
        <authorList>
            <person name="Hongo Y."/>
            <person name="Kimura K."/>
            <person name="Takaki Y."/>
            <person name="Yoshida Y."/>
            <person name="Baba S."/>
            <person name="Kobayashi G."/>
            <person name="Nagasaki K."/>
            <person name="Hano T."/>
            <person name="Tomaru Y."/>
        </authorList>
    </citation>
    <scope>NUCLEOTIDE SEQUENCE [LARGE SCALE GENOMIC DNA]</scope>
    <source>
        <strain evidence="4 5">NIES-3715</strain>
    </source>
</reference>
<dbReference type="Gene3D" id="1.10.10.60">
    <property type="entry name" value="Homeodomain-like"/>
    <property type="match status" value="1"/>
</dbReference>
<dbReference type="SUPFAM" id="SSF46689">
    <property type="entry name" value="Homeodomain-like"/>
    <property type="match status" value="1"/>
</dbReference>
<gene>
    <name evidence="4" type="ORF">CTEN210_10464</name>
</gene>
<evidence type="ECO:0008006" key="6">
    <source>
        <dbReference type="Google" id="ProtNLM"/>
    </source>
</evidence>
<dbReference type="PROSITE" id="PS50090">
    <property type="entry name" value="MYB_LIKE"/>
    <property type="match status" value="1"/>
</dbReference>
<evidence type="ECO:0000313" key="4">
    <source>
        <dbReference type="EMBL" id="GFH53988.1"/>
    </source>
</evidence>
<dbReference type="EMBL" id="BLLK01000047">
    <property type="protein sequence ID" value="GFH53988.1"/>
    <property type="molecule type" value="Genomic_DNA"/>
</dbReference>
<organism evidence="4 5">
    <name type="scientific">Chaetoceros tenuissimus</name>
    <dbReference type="NCBI Taxonomy" id="426638"/>
    <lineage>
        <taxon>Eukaryota</taxon>
        <taxon>Sar</taxon>
        <taxon>Stramenopiles</taxon>
        <taxon>Ochrophyta</taxon>
        <taxon>Bacillariophyta</taxon>
        <taxon>Coscinodiscophyceae</taxon>
        <taxon>Chaetocerotophycidae</taxon>
        <taxon>Chaetocerotales</taxon>
        <taxon>Chaetocerotaceae</taxon>
        <taxon>Chaetoceros</taxon>
    </lineage>
</organism>
<dbReference type="AlphaFoldDB" id="A0AAD3H8K7"/>
<dbReference type="Pfam" id="PF00249">
    <property type="entry name" value="Myb_DNA-binding"/>
    <property type="match status" value="1"/>
</dbReference>
<dbReference type="Proteomes" id="UP001054902">
    <property type="component" value="Unassembled WGS sequence"/>
</dbReference>
<dbReference type="InterPro" id="IPR009057">
    <property type="entry name" value="Homeodomain-like_sf"/>
</dbReference>
<evidence type="ECO:0000256" key="1">
    <source>
        <dbReference type="SAM" id="MobiDB-lite"/>
    </source>
</evidence>
<feature type="compositionally biased region" description="Polar residues" evidence="1">
    <location>
        <begin position="313"/>
        <end position="324"/>
    </location>
</feature>
<proteinExistence type="predicted"/>
<feature type="compositionally biased region" description="Basic residues" evidence="1">
    <location>
        <begin position="299"/>
        <end position="312"/>
    </location>
</feature>
<dbReference type="InterPro" id="IPR001005">
    <property type="entry name" value="SANT/Myb"/>
</dbReference>
<feature type="region of interest" description="Disordered" evidence="1">
    <location>
        <begin position="298"/>
        <end position="328"/>
    </location>
</feature>
<evidence type="ECO:0000313" key="5">
    <source>
        <dbReference type="Proteomes" id="UP001054902"/>
    </source>
</evidence>
<protein>
    <recommendedName>
        <fullName evidence="6">Myb-like domain-containing protein</fullName>
    </recommendedName>
</protein>
<sequence length="423" mass="48665">MSPPKINAIIIGRNPSTPLVSTYVLTQKEKRLSEKRKKERQEILLDRQQEKEFHRRRLAKAVSLPVRPNATVIGRNPSTPSVTSTLYANPPKDRATKYEGVYLISSHTPKCGGIYAAKIKDWNGKEIFIGTFTLACDAAYNYDRSHRFFDMGKCNFQSLEEYLDAYRREVTARVDEYYGTFSEEEKKILSKQQLREKIVEIHKGNRLSKEYLISKLKGTNNVGRTRSIHLDTVLANLLGKQVTGPWRKDEVTKLLELEKNYEKSINKWELISKGMGNRSASQCRNKFLDINKFRDIKGKKSKHHNIQTKRKQPTSTSGNVSTQRKQPKMSLPISMDVQLLLKATNLAQQVVNIQKVRGEYKSILQLTHRQLEAYSRKQSMKVLEKEIEASSMSPYMENKIKIQTNAFVTAHILARRENGMSVN</sequence>
<dbReference type="InterPro" id="IPR017930">
    <property type="entry name" value="Myb_dom"/>
</dbReference>
<name>A0AAD3H8K7_9STRA</name>
<evidence type="ECO:0000259" key="3">
    <source>
        <dbReference type="PROSITE" id="PS51294"/>
    </source>
</evidence>
<comment type="caution">
    <text evidence="4">The sequence shown here is derived from an EMBL/GenBank/DDBJ whole genome shotgun (WGS) entry which is preliminary data.</text>
</comment>
<dbReference type="SMART" id="SM00717">
    <property type="entry name" value="SANT"/>
    <property type="match status" value="1"/>
</dbReference>
<accession>A0AAD3H8K7</accession>
<dbReference type="PROSITE" id="PS51294">
    <property type="entry name" value="HTH_MYB"/>
    <property type="match status" value="1"/>
</dbReference>
<feature type="domain" description="Myb-like" evidence="2">
    <location>
        <begin position="244"/>
        <end position="291"/>
    </location>
</feature>
<feature type="domain" description="HTH myb-type" evidence="3">
    <location>
        <begin position="244"/>
        <end position="295"/>
    </location>
</feature>
<evidence type="ECO:0000259" key="2">
    <source>
        <dbReference type="PROSITE" id="PS50090"/>
    </source>
</evidence>
<keyword evidence="5" id="KW-1185">Reference proteome</keyword>
<dbReference type="CDD" id="cd00167">
    <property type="entry name" value="SANT"/>
    <property type="match status" value="1"/>
</dbReference>